<dbReference type="InterPro" id="IPR036263">
    <property type="entry name" value="Chorismate_II_sf"/>
</dbReference>
<dbReference type="SUPFAM" id="SSF48600">
    <property type="entry name" value="Chorismate mutase II"/>
    <property type="match status" value="1"/>
</dbReference>
<dbReference type="InterPro" id="IPR036979">
    <property type="entry name" value="CM_dom_sf"/>
</dbReference>
<dbReference type="Proteomes" id="UP000594800">
    <property type="component" value="Chromosome"/>
</dbReference>
<dbReference type="PANTHER" id="PTHR38041">
    <property type="entry name" value="CHORISMATE MUTASE"/>
    <property type="match status" value="1"/>
</dbReference>
<evidence type="ECO:0008006" key="3">
    <source>
        <dbReference type="Google" id="ProtNLM"/>
    </source>
</evidence>
<proteinExistence type="predicted"/>
<gene>
    <name evidence="1" type="ORF">I0K15_04280</name>
</gene>
<dbReference type="InterPro" id="IPR051331">
    <property type="entry name" value="Chorismate_mutase-related"/>
</dbReference>
<organism evidence="1 2">
    <name type="scientific">Pontivivens ytuae</name>
    <dbReference type="NCBI Taxonomy" id="2789856"/>
    <lineage>
        <taxon>Bacteria</taxon>
        <taxon>Pseudomonadati</taxon>
        <taxon>Pseudomonadota</taxon>
        <taxon>Alphaproteobacteria</taxon>
        <taxon>Rhodobacterales</taxon>
        <taxon>Paracoccaceae</taxon>
        <taxon>Pontivivens</taxon>
    </lineage>
</organism>
<evidence type="ECO:0000313" key="2">
    <source>
        <dbReference type="Proteomes" id="UP000594800"/>
    </source>
</evidence>
<accession>A0A7S9LTS1</accession>
<name>A0A7S9LTS1_9RHOB</name>
<dbReference type="EMBL" id="CP064942">
    <property type="protein sequence ID" value="QPH54979.1"/>
    <property type="molecule type" value="Genomic_DNA"/>
</dbReference>
<dbReference type="GO" id="GO:0004106">
    <property type="term" value="F:chorismate mutase activity"/>
    <property type="evidence" value="ECO:0007669"/>
    <property type="project" value="TreeGrafter"/>
</dbReference>
<dbReference type="GO" id="GO:0046417">
    <property type="term" value="P:chorismate metabolic process"/>
    <property type="evidence" value="ECO:0007669"/>
    <property type="project" value="InterPro"/>
</dbReference>
<dbReference type="Gene3D" id="1.20.59.10">
    <property type="entry name" value="Chorismate mutase"/>
    <property type="match status" value="1"/>
</dbReference>
<dbReference type="PANTHER" id="PTHR38041:SF2">
    <property type="entry name" value="SECRETED CHORISMATE MUTASE"/>
    <property type="match status" value="1"/>
</dbReference>
<dbReference type="RefSeq" id="WP_196104179.1">
    <property type="nucleotide sequence ID" value="NZ_CP064942.1"/>
</dbReference>
<reference evidence="1 2" key="1">
    <citation type="submission" date="2020-11" db="EMBL/GenBank/DDBJ databases">
        <title>Description of Pontivivens ytuae sp. nov. isolated from deep sea sediment of Mariana Trench.</title>
        <authorList>
            <person name="Wang Z."/>
            <person name="Sun Q.-L."/>
            <person name="Xu X.-D."/>
            <person name="Tang Y.-Z."/>
            <person name="Zhang J."/>
        </authorList>
    </citation>
    <scope>NUCLEOTIDE SEQUENCE [LARGE SCALE GENOMIC DNA]</scope>
    <source>
        <strain evidence="1 2">MT2928</strain>
    </source>
</reference>
<sequence length="171" mass="18929">MRPATIAFVLLAAGPLRAEGGPLPLIDERLELMRDEAAWRYARNAPVEDLAREAISLQRAMVDAQAIGLDPGAARAFFTAKNAAEKEIQSCFMHRWSMGEEDPPEMVPDMSGELRPRLFELEFEILDAILAYDGPPITAEIFFEAVAVDCLSPDTAEALRSGLTDFFELEE</sequence>
<dbReference type="AlphaFoldDB" id="A0A7S9LTS1"/>
<dbReference type="KEGG" id="poz:I0K15_04280"/>
<evidence type="ECO:0000313" key="1">
    <source>
        <dbReference type="EMBL" id="QPH54979.1"/>
    </source>
</evidence>
<keyword evidence="2" id="KW-1185">Reference proteome</keyword>
<dbReference type="GO" id="GO:0009697">
    <property type="term" value="P:salicylic acid biosynthetic process"/>
    <property type="evidence" value="ECO:0007669"/>
    <property type="project" value="TreeGrafter"/>
</dbReference>
<protein>
    <recommendedName>
        <fullName evidence="3">Chorismate mutase</fullName>
    </recommendedName>
</protein>